<dbReference type="EMBL" id="JH598031">
    <property type="status" value="NOT_ANNOTATED_CDS"/>
    <property type="molecule type" value="Genomic_DNA"/>
</dbReference>
<reference evidence="2" key="1">
    <citation type="journal article" date="2010" name="Science">
        <title>Signatures of adaptation to obligate biotrophy in the Hyaloperonospora arabidopsidis genome.</title>
        <authorList>
            <person name="Baxter L."/>
            <person name="Tripathy S."/>
            <person name="Ishaque N."/>
            <person name="Boot N."/>
            <person name="Cabral A."/>
            <person name="Kemen E."/>
            <person name="Thines M."/>
            <person name="Ah-Fong A."/>
            <person name="Anderson R."/>
            <person name="Badejoko W."/>
            <person name="Bittner-Eddy P."/>
            <person name="Boore J.L."/>
            <person name="Chibucos M.C."/>
            <person name="Coates M."/>
            <person name="Dehal P."/>
            <person name="Delehaunty K."/>
            <person name="Dong S."/>
            <person name="Downton P."/>
            <person name="Dumas B."/>
            <person name="Fabro G."/>
            <person name="Fronick C."/>
            <person name="Fuerstenberg S.I."/>
            <person name="Fulton L."/>
            <person name="Gaulin E."/>
            <person name="Govers F."/>
            <person name="Hughes L."/>
            <person name="Humphray S."/>
            <person name="Jiang R.H."/>
            <person name="Judelson H."/>
            <person name="Kamoun S."/>
            <person name="Kyung K."/>
            <person name="Meijer H."/>
            <person name="Minx P."/>
            <person name="Morris P."/>
            <person name="Nelson J."/>
            <person name="Phuntumart V."/>
            <person name="Qutob D."/>
            <person name="Rehmany A."/>
            <person name="Rougon-Cardoso A."/>
            <person name="Ryden P."/>
            <person name="Torto-Alalibo T."/>
            <person name="Studholme D."/>
            <person name="Wang Y."/>
            <person name="Win J."/>
            <person name="Wood J."/>
            <person name="Clifton S.W."/>
            <person name="Rogers J."/>
            <person name="Van den Ackerveken G."/>
            <person name="Jones J.D."/>
            <person name="McDowell J.M."/>
            <person name="Beynon J."/>
            <person name="Tyler B.M."/>
        </authorList>
    </citation>
    <scope>NUCLEOTIDE SEQUENCE [LARGE SCALE GENOMIC DNA]</scope>
    <source>
        <strain evidence="2">Emoy2</strain>
    </source>
</reference>
<evidence type="ECO:0000313" key="2">
    <source>
        <dbReference type="Proteomes" id="UP000011713"/>
    </source>
</evidence>
<accession>M4B9K0</accession>
<proteinExistence type="predicted"/>
<dbReference type="Proteomes" id="UP000011713">
    <property type="component" value="Unassembled WGS sequence"/>
</dbReference>
<name>M4B9K0_HYAAE</name>
<sequence length="86" mass="9571">MSKVSGPERDKKGSQAWQTAAPSVIVLRPTNATFAKDKIALSEPNRDSRDKRVPPSRACLNYVSAEVFCLPMWIPARELSATFYDT</sequence>
<reference evidence="1" key="2">
    <citation type="submission" date="2015-06" db="UniProtKB">
        <authorList>
            <consortium name="EnsemblProtists"/>
        </authorList>
    </citation>
    <scope>IDENTIFICATION</scope>
    <source>
        <strain evidence="1">Emoy2</strain>
    </source>
</reference>
<dbReference type="InParanoid" id="M4B9K0"/>
<protein>
    <submittedName>
        <fullName evidence="1">Uncharacterized protein</fullName>
    </submittedName>
</protein>
<evidence type="ECO:0000313" key="1">
    <source>
        <dbReference type="EnsemblProtists" id="HpaP802960"/>
    </source>
</evidence>
<organism evidence="1 2">
    <name type="scientific">Hyaloperonospora arabidopsidis (strain Emoy2)</name>
    <name type="common">Downy mildew agent</name>
    <name type="synonym">Peronospora arabidopsidis</name>
    <dbReference type="NCBI Taxonomy" id="559515"/>
    <lineage>
        <taxon>Eukaryota</taxon>
        <taxon>Sar</taxon>
        <taxon>Stramenopiles</taxon>
        <taxon>Oomycota</taxon>
        <taxon>Peronosporomycetes</taxon>
        <taxon>Peronosporales</taxon>
        <taxon>Peronosporaceae</taxon>
        <taxon>Hyaloperonospora</taxon>
    </lineage>
</organism>
<keyword evidence="2" id="KW-1185">Reference proteome</keyword>
<dbReference type="VEuPathDB" id="FungiDB:HpaG802960"/>
<dbReference type="EnsemblProtists" id="HpaT802960">
    <property type="protein sequence ID" value="HpaP802960"/>
    <property type="gene ID" value="HpaG802960"/>
</dbReference>
<dbReference type="HOGENOM" id="CLU_2502718_0_0_1"/>
<dbReference type="AlphaFoldDB" id="M4B9K0"/>